<organism evidence="2 3">
    <name type="scientific">Mycobacterium phage ZoeJ</name>
    <dbReference type="NCBI Taxonomy" id="1486427"/>
    <lineage>
        <taxon>Viruses</taxon>
        <taxon>Duplodnaviria</taxon>
        <taxon>Heunggongvirae</taxon>
        <taxon>Uroviricota</taxon>
        <taxon>Caudoviricetes</taxon>
        <taxon>Weiservirinae</taxon>
        <taxon>Timquatrovirus</taxon>
        <taxon>Timquatrovirus zoeJ</taxon>
    </lineage>
</organism>
<dbReference type="OrthoDB" id="11690at10239"/>
<evidence type="ECO:0000256" key="1">
    <source>
        <dbReference type="SAM" id="MobiDB-lite"/>
    </source>
</evidence>
<gene>
    <name evidence="2" type="primary">52</name>
    <name evidence="2" type="ORF">PBI_ZOEJ_52</name>
</gene>
<evidence type="ECO:0000313" key="3">
    <source>
        <dbReference type="Proteomes" id="UP000024442"/>
    </source>
</evidence>
<dbReference type="RefSeq" id="YP_009032446.1">
    <property type="nucleotide sequence ID" value="NC_024147.1"/>
</dbReference>
<dbReference type="GeneID" id="19488149"/>
<sequence length="246" mass="26817">MTYDPTNREQESKDRRRMRIAQRKREARSAMAVKTYVLDDVLPGLPPFPDTDDVCKALGIKARTTLHNVLYRHRDEMIAGGWDAAAGTFTREAVVRLCLLLRATTSRKAAEVAEAVGARDRVIKFNASKVPHIRRCQALIDKAFGLAERVRDEDPAEVWHDLNQMDAYTLQGITVALAAMVDLDAATGGVTQWLSSLAPSKRHPGKGNGGAASGLARLVPTPDEAQGIPLGKIPSLIDPDLDEVAS</sequence>
<keyword evidence="3" id="KW-1185">Reference proteome</keyword>
<reference evidence="2 3" key="1">
    <citation type="submission" date="2014-02" db="EMBL/GenBank/DDBJ databases">
        <authorList>
            <person name="Cornely K.A."/>
            <person name="Jancevski A.V."/>
            <person name="Rogers S.R."/>
            <person name="Scola S.E."/>
            <person name="Pinches R.S."/>
            <person name="Perri C.M."/>
            <person name="Brown M.S."/>
            <person name="Cavedon W.D."/>
            <person name="Dubois H.M."/>
            <person name="Fernando M.A."/>
            <person name="Austriaco N."/>
            <person name="Bradley K.W."/>
            <person name="Clarke D.Q."/>
            <person name="Lewis M.F."/>
            <person name="Barker L.P."/>
            <person name="Bailey C."/>
            <person name="Asai D.J."/>
            <person name="Garber M.L."/>
            <person name="Bowman C.A."/>
            <person name="Russell D.A."/>
            <person name="Pope W.H."/>
            <person name="Jacobs-Sera D."/>
            <person name="Hendrix R.W."/>
            <person name="Hatfull G.F."/>
        </authorList>
    </citation>
    <scope>NUCLEOTIDE SEQUENCE [LARGE SCALE GENOMIC DNA]</scope>
</reference>
<evidence type="ECO:0000313" key="2">
    <source>
        <dbReference type="EMBL" id="AHY26876.1"/>
    </source>
</evidence>
<dbReference type="EMBL" id="KJ510412">
    <property type="protein sequence ID" value="AHY26876.1"/>
    <property type="molecule type" value="Genomic_DNA"/>
</dbReference>
<proteinExistence type="predicted"/>
<dbReference type="KEGG" id="vg:19488149"/>
<name>A0A023W5N4_9CAUD</name>
<protein>
    <submittedName>
        <fullName evidence="2">Uncharacterized protein</fullName>
    </submittedName>
</protein>
<accession>A0A023W5N4</accession>
<feature type="region of interest" description="Disordered" evidence="1">
    <location>
        <begin position="198"/>
        <end position="234"/>
    </location>
</feature>
<dbReference type="Proteomes" id="UP000024442">
    <property type="component" value="Segment"/>
</dbReference>